<evidence type="ECO:0000313" key="11">
    <source>
        <dbReference type="EMBL" id="KAK9812084.1"/>
    </source>
</evidence>
<gene>
    <name evidence="11" type="ORF">WJX73_004950</name>
</gene>
<name>A0AAW1PW05_9CHLO</name>
<dbReference type="GO" id="GO:0006487">
    <property type="term" value="P:protein N-linked glycosylation"/>
    <property type="evidence" value="ECO:0007669"/>
    <property type="project" value="TreeGrafter"/>
</dbReference>
<evidence type="ECO:0000256" key="1">
    <source>
        <dbReference type="ARBA" id="ARBA00004477"/>
    </source>
</evidence>
<feature type="transmembrane region" description="Helical" evidence="10">
    <location>
        <begin position="364"/>
        <end position="382"/>
    </location>
</feature>
<comment type="pathway">
    <text evidence="2 10">Protein modification; protein glycosylation.</text>
</comment>
<feature type="transmembrane region" description="Helical" evidence="10">
    <location>
        <begin position="324"/>
        <end position="352"/>
    </location>
</feature>
<feature type="transmembrane region" description="Helical" evidence="10">
    <location>
        <begin position="163"/>
        <end position="191"/>
    </location>
</feature>
<feature type="transmembrane region" description="Helical" evidence="10">
    <location>
        <begin position="294"/>
        <end position="312"/>
    </location>
</feature>
<dbReference type="Pfam" id="PF03155">
    <property type="entry name" value="Alg6_Alg8"/>
    <property type="match status" value="1"/>
</dbReference>
<dbReference type="GO" id="GO:0005789">
    <property type="term" value="C:endoplasmic reticulum membrane"/>
    <property type="evidence" value="ECO:0007669"/>
    <property type="project" value="UniProtKB-SubCell"/>
</dbReference>
<comment type="subcellular location">
    <subcellularLocation>
        <location evidence="1 10">Endoplasmic reticulum membrane</location>
        <topology evidence="1 10">Multi-pass membrane protein</topology>
    </subcellularLocation>
</comment>
<dbReference type="EMBL" id="JALJOQ010000009">
    <property type="protein sequence ID" value="KAK9812084.1"/>
    <property type="molecule type" value="Genomic_DNA"/>
</dbReference>
<evidence type="ECO:0000256" key="2">
    <source>
        <dbReference type="ARBA" id="ARBA00004922"/>
    </source>
</evidence>
<evidence type="ECO:0000256" key="6">
    <source>
        <dbReference type="ARBA" id="ARBA00022692"/>
    </source>
</evidence>
<dbReference type="AlphaFoldDB" id="A0AAW1PW05"/>
<feature type="transmembrane region" description="Helical" evidence="10">
    <location>
        <begin position="389"/>
        <end position="407"/>
    </location>
</feature>
<feature type="transmembrane region" description="Helical" evidence="10">
    <location>
        <begin position="116"/>
        <end position="135"/>
    </location>
</feature>
<keyword evidence="9 10" id="KW-0472">Membrane</keyword>
<keyword evidence="6 10" id="KW-0812">Transmembrane</keyword>
<dbReference type="InterPro" id="IPR004856">
    <property type="entry name" value="Glyco_trans_ALG6/ALG8"/>
</dbReference>
<feature type="transmembrane region" description="Helical" evidence="10">
    <location>
        <begin position="203"/>
        <end position="224"/>
    </location>
</feature>
<evidence type="ECO:0000256" key="9">
    <source>
        <dbReference type="ARBA" id="ARBA00023136"/>
    </source>
</evidence>
<evidence type="ECO:0000256" key="10">
    <source>
        <dbReference type="RuleBase" id="RU363110"/>
    </source>
</evidence>
<dbReference type="EC" id="2.4.1.-" evidence="10"/>
<evidence type="ECO:0000313" key="12">
    <source>
        <dbReference type="Proteomes" id="UP001465755"/>
    </source>
</evidence>
<keyword evidence="12" id="KW-1185">Reference proteome</keyword>
<organism evidence="11 12">
    <name type="scientific">Symbiochloris irregularis</name>
    <dbReference type="NCBI Taxonomy" id="706552"/>
    <lineage>
        <taxon>Eukaryota</taxon>
        <taxon>Viridiplantae</taxon>
        <taxon>Chlorophyta</taxon>
        <taxon>core chlorophytes</taxon>
        <taxon>Trebouxiophyceae</taxon>
        <taxon>Trebouxiales</taxon>
        <taxon>Trebouxiaceae</taxon>
        <taxon>Symbiochloris</taxon>
    </lineage>
</organism>
<keyword evidence="4 10" id="KW-0328">Glycosyltransferase</keyword>
<accession>A0AAW1PW05</accession>
<dbReference type="PANTHER" id="PTHR12413:SF2">
    <property type="entry name" value="DOLICHYL PYROPHOSPHATE GLC1MAN9GLCNAC2 ALPHA-1,3-GLUCOSYLTRANSFERASE-RELATED"/>
    <property type="match status" value="1"/>
</dbReference>
<protein>
    <recommendedName>
        <fullName evidence="10">Alpha-1,3-glucosyltransferase</fullName>
        <ecNumber evidence="10">2.4.1.-</ecNumber>
    </recommendedName>
</protein>
<comment type="caution">
    <text evidence="11">The sequence shown here is derived from an EMBL/GenBank/DDBJ whole genome shotgun (WGS) entry which is preliminary data.</text>
</comment>
<proteinExistence type="inferred from homology"/>
<dbReference type="Proteomes" id="UP001465755">
    <property type="component" value="Unassembled WGS sequence"/>
</dbReference>
<evidence type="ECO:0000256" key="5">
    <source>
        <dbReference type="ARBA" id="ARBA00022679"/>
    </source>
</evidence>
<sequence length="460" mass="50847">MTTQHNLPAIKVALIPAYRSTDFEVHRNWLAITSSLPWQDWYVAEGSEWTLDYPPLFAWLESGLAQLAKLCDPAMLQVTNNGYASPATVLFQRTSVMLTDFVLISAAWFTSRKMPAAQSLAVFTLIVAHPALLIVDHIHFQYNGLLLGILVWSIALIKEEHCLLGAFLFAVLVNMKHLFASLGPLYLIYLLRHYCRGQHAVQRFLSLGIIVLAVCAVSFGPFIAHGQIKQVLERLFPFGRGLNHAYWAANVWALYTLADKVLARLLHKTAGLASSTGGLVQTFSFAVLPDIGPTTCAVLSLAAMVPVLVLTFRKPEPRSFPQAIALMALCSFMLGYHVHEKAVLTVLIPLAMAAGDSIEAAREFMFVSLVGTYALFPLLFTWQEYPIKVALFVTYHLLAALLLYQVLQLPTVLHPVIFGASRLQFLPLLLTSTVSAAGMLAAWRHMGRSLLGDFSQSKVD</sequence>
<comment type="similarity">
    <text evidence="3 10">Belongs to the ALG6/ALG8 glucosyltransferase family.</text>
</comment>
<feature type="transmembrane region" description="Helical" evidence="10">
    <location>
        <begin position="423"/>
        <end position="443"/>
    </location>
</feature>
<keyword evidence="7 10" id="KW-0256">Endoplasmic reticulum</keyword>
<evidence type="ECO:0000256" key="8">
    <source>
        <dbReference type="ARBA" id="ARBA00022989"/>
    </source>
</evidence>
<evidence type="ECO:0000256" key="7">
    <source>
        <dbReference type="ARBA" id="ARBA00022824"/>
    </source>
</evidence>
<evidence type="ECO:0000256" key="3">
    <source>
        <dbReference type="ARBA" id="ARBA00008715"/>
    </source>
</evidence>
<keyword evidence="8 10" id="KW-1133">Transmembrane helix</keyword>
<dbReference type="GO" id="GO:0042283">
    <property type="term" value="F:dolichyl pyrophosphate Glc1Man9GlcNAc2 alpha-1,3-glucosyltransferase activity"/>
    <property type="evidence" value="ECO:0007669"/>
    <property type="project" value="TreeGrafter"/>
</dbReference>
<dbReference type="PANTHER" id="PTHR12413">
    <property type="entry name" value="DOLICHYL GLYCOSYLTRANSFERASE"/>
    <property type="match status" value="1"/>
</dbReference>
<evidence type="ECO:0000256" key="4">
    <source>
        <dbReference type="ARBA" id="ARBA00022676"/>
    </source>
</evidence>
<reference evidence="11 12" key="1">
    <citation type="journal article" date="2024" name="Nat. Commun.">
        <title>Phylogenomics reveals the evolutionary origins of lichenization in chlorophyte algae.</title>
        <authorList>
            <person name="Puginier C."/>
            <person name="Libourel C."/>
            <person name="Otte J."/>
            <person name="Skaloud P."/>
            <person name="Haon M."/>
            <person name="Grisel S."/>
            <person name="Petersen M."/>
            <person name="Berrin J.G."/>
            <person name="Delaux P.M."/>
            <person name="Dal Grande F."/>
            <person name="Keller J."/>
        </authorList>
    </citation>
    <scope>NUCLEOTIDE SEQUENCE [LARGE SCALE GENOMIC DNA]</scope>
    <source>
        <strain evidence="11 12">SAG 2036</strain>
    </source>
</reference>
<keyword evidence="5 10" id="KW-0808">Transferase</keyword>